<dbReference type="FunFam" id="2.40.110.10:FF:000011">
    <property type="entry name" value="Acyl-CoA dehydrogenase FadE34"/>
    <property type="match status" value="1"/>
</dbReference>
<evidence type="ECO:0000256" key="4">
    <source>
        <dbReference type="ARBA" id="ARBA00022827"/>
    </source>
</evidence>
<evidence type="ECO:0000259" key="8">
    <source>
        <dbReference type="Pfam" id="PF02770"/>
    </source>
</evidence>
<proteinExistence type="inferred from homology"/>
<accession>A0AAW6P6U3</accession>
<organism evidence="10 11">
    <name type="scientific">Pseudomonas citronellolis</name>
    <dbReference type="NCBI Taxonomy" id="53408"/>
    <lineage>
        <taxon>Bacteria</taxon>
        <taxon>Pseudomonadati</taxon>
        <taxon>Pseudomonadota</taxon>
        <taxon>Gammaproteobacteria</taxon>
        <taxon>Pseudomonadales</taxon>
        <taxon>Pseudomonadaceae</taxon>
        <taxon>Pseudomonas</taxon>
    </lineage>
</organism>
<dbReference type="InterPro" id="IPR006091">
    <property type="entry name" value="Acyl-CoA_Oxase/DH_mid-dom"/>
</dbReference>
<dbReference type="SUPFAM" id="SSF47203">
    <property type="entry name" value="Acyl-CoA dehydrogenase C-terminal domain-like"/>
    <property type="match status" value="1"/>
</dbReference>
<reference evidence="10" key="1">
    <citation type="submission" date="2023-03" db="EMBL/GenBank/DDBJ databases">
        <title>Draft assemblies of triclosan tolerant bacteria isolated from returned activated sludge.</title>
        <authorList>
            <person name="Van Hamelsveld S."/>
        </authorList>
    </citation>
    <scope>NUCLEOTIDE SEQUENCE</scope>
    <source>
        <strain evidence="10">GW210015_S63</strain>
    </source>
</reference>
<dbReference type="Gene3D" id="2.40.110.10">
    <property type="entry name" value="Butyryl-CoA Dehydrogenase, subunit A, domain 2"/>
    <property type="match status" value="1"/>
</dbReference>
<dbReference type="AlphaFoldDB" id="A0AAW6P6U3"/>
<evidence type="ECO:0000256" key="1">
    <source>
        <dbReference type="ARBA" id="ARBA00001974"/>
    </source>
</evidence>
<dbReference type="Gene3D" id="1.20.140.10">
    <property type="entry name" value="Butyryl-CoA Dehydrogenase, subunit A, domain 3"/>
    <property type="match status" value="1"/>
</dbReference>
<dbReference type="Pfam" id="PF02771">
    <property type="entry name" value="Acyl-CoA_dh_N"/>
    <property type="match status" value="1"/>
</dbReference>
<feature type="domain" description="Acyl-CoA dehydrogenase/oxidase C-terminal" evidence="7">
    <location>
        <begin position="234"/>
        <end position="383"/>
    </location>
</feature>
<comment type="cofactor">
    <cofactor evidence="1 6">
        <name>FAD</name>
        <dbReference type="ChEBI" id="CHEBI:57692"/>
    </cofactor>
</comment>
<dbReference type="InterPro" id="IPR046373">
    <property type="entry name" value="Acyl-CoA_Oxase/DH_mid-dom_sf"/>
</dbReference>
<evidence type="ECO:0000256" key="6">
    <source>
        <dbReference type="RuleBase" id="RU362125"/>
    </source>
</evidence>
<evidence type="ECO:0000259" key="9">
    <source>
        <dbReference type="Pfam" id="PF02771"/>
    </source>
</evidence>
<keyword evidence="3 6" id="KW-0285">Flavoprotein</keyword>
<comment type="similarity">
    <text evidence="2 6">Belongs to the acyl-CoA dehydrogenase family.</text>
</comment>
<keyword evidence="4 6" id="KW-0274">FAD</keyword>
<dbReference type="Gene3D" id="1.10.540.10">
    <property type="entry name" value="Acyl-CoA dehydrogenase/oxidase, N-terminal domain"/>
    <property type="match status" value="1"/>
</dbReference>
<dbReference type="SUPFAM" id="SSF56645">
    <property type="entry name" value="Acyl-CoA dehydrogenase NM domain-like"/>
    <property type="match status" value="1"/>
</dbReference>
<evidence type="ECO:0000313" key="11">
    <source>
        <dbReference type="Proteomes" id="UP001220662"/>
    </source>
</evidence>
<evidence type="ECO:0000259" key="7">
    <source>
        <dbReference type="Pfam" id="PF00441"/>
    </source>
</evidence>
<sequence length="403" mass="44574">MDFEDTPDEAGYRSQVRTWLAEHAPRHETPSSGRSLPEDEFMALARAWQACKAEAGYIGIMWPKAVGGQGGTPIQHIIFHQEEEHYRLPNVPFQVGVGMCLPTLFTHGGPGVAERFVAPAMRGEELWCQLFSEPAAGSDLAGVRARAVRDGDSWVVNGQKIWTSYAHEADYGIVLLRTDPSVPKHKGLTMFYVDMRSPGVEVRPIRTLLGDAEFNEVFFTDVRIPDSQRLGAVGEGWKVSLTTLMFERLAVGGRPAQSPDARALVRLALELQGEGLEDSHMAEPLARFYVADEGMALTRMRSTTAVSRGQVPGPEASIGKLVMAKTLQDMCAYALELLEDQGLSDREDSPARMFKTWYLWSAGLRIAGGTDEVLRNVIAERVLGLPQEERSDRHVPFNQIGRP</sequence>
<dbReference type="Pfam" id="PF02770">
    <property type="entry name" value="Acyl-CoA_dh_M"/>
    <property type="match status" value="1"/>
</dbReference>
<keyword evidence="5 6" id="KW-0560">Oxidoreductase</keyword>
<evidence type="ECO:0000313" key="10">
    <source>
        <dbReference type="EMBL" id="MDF3842956.1"/>
    </source>
</evidence>
<dbReference type="RefSeq" id="WP_276214811.1">
    <property type="nucleotide sequence ID" value="NZ_JARJLR010000246.1"/>
</dbReference>
<comment type="caution">
    <text evidence="10">The sequence shown here is derived from an EMBL/GenBank/DDBJ whole genome shotgun (WGS) entry which is preliminary data.</text>
</comment>
<evidence type="ECO:0000256" key="5">
    <source>
        <dbReference type="ARBA" id="ARBA00023002"/>
    </source>
</evidence>
<dbReference type="PANTHER" id="PTHR43292:SF4">
    <property type="entry name" value="ACYL-COA DEHYDROGENASE FADE34"/>
    <property type="match status" value="1"/>
</dbReference>
<dbReference type="GO" id="GO:0050660">
    <property type="term" value="F:flavin adenine dinucleotide binding"/>
    <property type="evidence" value="ECO:0007669"/>
    <property type="project" value="InterPro"/>
</dbReference>
<dbReference type="InterPro" id="IPR009075">
    <property type="entry name" value="AcylCo_DH/oxidase_C"/>
</dbReference>
<dbReference type="InterPro" id="IPR013786">
    <property type="entry name" value="AcylCoA_DH/ox_N"/>
</dbReference>
<dbReference type="InterPro" id="IPR052161">
    <property type="entry name" value="Mycobact_Acyl-CoA_DH"/>
</dbReference>
<dbReference type="Proteomes" id="UP001220662">
    <property type="component" value="Unassembled WGS sequence"/>
</dbReference>
<evidence type="ECO:0000256" key="3">
    <source>
        <dbReference type="ARBA" id="ARBA00022630"/>
    </source>
</evidence>
<feature type="domain" description="Acyl-CoA oxidase/dehydrogenase middle" evidence="8">
    <location>
        <begin position="128"/>
        <end position="222"/>
    </location>
</feature>
<dbReference type="InterPro" id="IPR036250">
    <property type="entry name" value="AcylCo_DH-like_C"/>
</dbReference>
<dbReference type="InterPro" id="IPR009100">
    <property type="entry name" value="AcylCoA_DH/oxidase_NM_dom_sf"/>
</dbReference>
<evidence type="ECO:0000256" key="2">
    <source>
        <dbReference type="ARBA" id="ARBA00009347"/>
    </source>
</evidence>
<protein>
    <submittedName>
        <fullName evidence="10">Acyl-CoA dehydrogenase family protein</fullName>
    </submittedName>
</protein>
<name>A0AAW6P6U3_9PSED</name>
<dbReference type="GO" id="GO:0016627">
    <property type="term" value="F:oxidoreductase activity, acting on the CH-CH group of donors"/>
    <property type="evidence" value="ECO:0007669"/>
    <property type="project" value="InterPro"/>
</dbReference>
<feature type="domain" description="Acyl-CoA dehydrogenase/oxidase N-terminal" evidence="9">
    <location>
        <begin position="7"/>
        <end position="124"/>
    </location>
</feature>
<gene>
    <name evidence="10" type="ORF">P3W55_14690</name>
</gene>
<dbReference type="EMBL" id="JARJLR010000246">
    <property type="protein sequence ID" value="MDF3842956.1"/>
    <property type="molecule type" value="Genomic_DNA"/>
</dbReference>
<dbReference type="InterPro" id="IPR037069">
    <property type="entry name" value="AcylCoA_DH/ox_N_sf"/>
</dbReference>
<dbReference type="Pfam" id="PF00441">
    <property type="entry name" value="Acyl-CoA_dh_1"/>
    <property type="match status" value="1"/>
</dbReference>
<dbReference type="PANTHER" id="PTHR43292">
    <property type="entry name" value="ACYL-COA DEHYDROGENASE"/>
    <property type="match status" value="1"/>
</dbReference>
<dbReference type="GO" id="GO:0005886">
    <property type="term" value="C:plasma membrane"/>
    <property type="evidence" value="ECO:0007669"/>
    <property type="project" value="TreeGrafter"/>
</dbReference>